<keyword evidence="2" id="KW-0732">Signal</keyword>
<dbReference type="CDD" id="cd13440">
    <property type="entry name" value="CamS_repeat_2"/>
    <property type="match status" value="1"/>
</dbReference>
<dbReference type="EMBL" id="CP102453">
    <property type="protein sequence ID" value="UUX33824.1"/>
    <property type="molecule type" value="Genomic_DNA"/>
</dbReference>
<reference evidence="3 4" key="1">
    <citation type="submission" date="2022-08" db="EMBL/GenBank/DDBJ databases">
        <title>Aerococcaceae sp. nov isolated from spoiled eye mask.</title>
        <authorList>
            <person name="Zhou G."/>
            <person name="Xie X.-B."/>
            <person name="Shi Q.-S."/>
            <person name="Wang Y.-S."/>
            <person name="Wen X."/>
            <person name="Peng H."/>
            <person name="Yang X.-J."/>
            <person name="Tao H.-B."/>
            <person name="Huang X.-M."/>
        </authorList>
    </citation>
    <scope>NUCLEOTIDE SEQUENCE [LARGE SCALE GENOMIC DNA]</scope>
    <source>
        <strain evidence="4">DM20194951</strain>
    </source>
</reference>
<dbReference type="PROSITE" id="PS51257">
    <property type="entry name" value="PROKAR_LIPOPROTEIN"/>
    <property type="match status" value="1"/>
</dbReference>
<evidence type="ECO:0000313" key="4">
    <source>
        <dbReference type="Proteomes" id="UP001315967"/>
    </source>
</evidence>
<accession>A0ABY5P5J9</accession>
<proteinExistence type="predicted"/>
<dbReference type="InterPro" id="IPR011426">
    <property type="entry name" value="CamS"/>
</dbReference>
<protein>
    <submittedName>
        <fullName evidence="3">CamS family sex pheromone protein</fullName>
    </submittedName>
</protein>
<feature type="chain" id="PRO_5046643516" evidence="2">
    <location>
        <begin position="25"/>
        <end position="409"/>
    </location>
</feature>
<dbReference type="Proteomes" id="UP001315967">
    <property type="component" value="Chromosome"/>
</dbReference>
<dbReference type="RefSeq" id="WP_313793326.1">
    <property type="nucleotide sequence ID" value="NZ_CP102453.1"/>
</dbReference>
<sequence length="409" mass="44960">MNKWFKPLSLILSASLLLSGCITALDEEISTQEPVSLNQVPVQTTNNQISSDYYRAVIRDGRYQLSEAASASYTLSSSGNMEAFESGLIRVSQDIFPTDQYYLQEGQLIDLSTMTAWVGRESADNPEGLNPALPEETAAVESIEESSSIDPADTPENVTEESIVGEEQVIVDAQSTPIYLTQIMEKNIMVETEDGFNMAGIVIGLAMNSVYQYTDADGNVYEQEISMGEMRERGKAYANIIVGRLRNTAELRNIPIVVGIFRQTPNNEIAGGTFVADGISREGNYVTDWTDRNEYRVSLPQLGGGTNDQYLYFDTFSEDIVGFFPHLNGITGEALYIDGGLATLNITIMTQFYLQTEITALTQHVTDVAQNRLPEGIPIEIKIESVAGTEAVISRSGASSDFNGYVFRQ</sequence>
<organism evidence="3 4">
    <name type="scientific">Fundicoccus culcitae</name>
    <dbReference type="NCBI Taxonomy" id="2969821"/>
    <lineage>
        <taxon>Bacteria</taxon>
        <taxon>Bacillati</taxon>
        <taxon>Bacillota</taxon>
        <taxon>Bacilli</taxon>
        <taxon>Lactobacillales</taxon>
        <taxon>Aerococcaceae</taxon>
        <taxon>Fundicoccus</taxon>
    </lineage>
</organism>
<gene>
    <name evidence="3" type="ORF">NRE15_13190</name>
</gene>
<evidence type="ECO:0000256" key="2">
    <source>
        <dbReference type="SAM" id="SignalP"/>
    </source>
</evidence>
<feature type="signal peptide" evidence="2">
    <location>
        <begin position="1"/>
        <end position="24"/>
    </location>
</feature>
<dbReference type="PIRSF" id="PIRSF012509">
    <property type="entry name" value="CamS"/>
    <property type="match status" value="1"/>
</dbReference>
<name>A0ABY5P5J9_9LACT</name>
<evidence type="ECO:0000313" key="3">
    <source>
        <dbReference type="EMBL" id="UUX33824.1"/>
    </source>
</evidence>
<keyword evidence="4" id="KW-1185">Reference proteome</keyword>
<dbReference type="Gene3D" id="3.10.570.10">
    <property type="entry name" value="sex pheromone staph- cam373 precursor domain"/>
    <property type="match status" value="1"/>
</dbReference>
<dbReference type="Pfam" id="PF07537">
    <property type="entry name" value="CamS"/>
    <property type="match status" value="2"/>
</dbReference>
<feature type="region of interest" description="Disordered" evidence="1">
    <location>
        <begin position="138"/>
        <end position="161"/>
    </location>
</feature>
<dbReference type="CDD" id="cd13441">
    <property type="entry name" value="CamS_repeat_1"/>
    <property type="match status" value="1"/>
</dbReference>
<evidence type="ECO:0000256" key="1">
    <source>
        <dbReference type="SAM" id="MobiDB-lite"/>
    </source>
</evidence>